<dbReference type="EMBL" id="AWQQ01000087">
    <property type="protein sequence ID" value="PHJ37692.1"/>
    <property type="molecule type" value="Genomic_DNA"/>
</dbReference>
<dbReference type="PANTHER" id="PTHR30408">
    <property type="entry name" value="TYPE-1 RESTRICTION ENZYME ECOKI SPECIFICITY PROTEIN"/>
    <property type="match status" value="1"/>
</dbReference>
<sequence>MVLLGDVIKVNPESISKGYQYNQIEYIDISSVGTGTLSGTTQYELKDAPGRAKRLVKDGDTIVATVRPNLRSFLYIKNPKPNLVVSTGFAVLRPRENIDSRFLYYTVTNQAFTDYLVSRVKGAAYPAVDVETFEKAEINLPSLPTQRKIAAILSTYDDLIENNTRRIKILEEMAQLIYREWFVKFRFSGHEKVKMVESELGPIPEGWEVKNIGSLLAHTIGGGWGEVSRSDKYTVPAYVIRGTDIPNVRQGSIESCPLRYHTESNFRSRKLKAGDIVFEVSGGSKGQPVGRALLINQSLLNSYDNDVICASFCKLIRPDKETILPELIYLHLLEIYANGVIEKYQVQSTGITNFKYEFFLKNDQILVPDREIQQNFADHIIPIFDMIQKLGAKNRNLRRTRDLLLPKLISGELDVEDLDIAVGGD</sequence>
<keyword evidence="6" id="KW-1185">Reference proteome</keyword>
<organism evidence="5 6">
    <name type="scientific">Desulforamulus profundi</name>
    <dbReference type="NCBI Taxonomy" id="1383067"/>
    <lineage>
        <taxon>Bacteria</taxon>
        <taxon>Bacillati</taxon>
        <taxon>Bacillota</taxon>
        <taxon>Clostridia</taxon>
        <taxon>Eubacteriales</taxon>
        <taxon>Peptococcaceae</taxon>
        <taxon>Desulforamulus</taxon>
    </lineage>
</organism>
<dbReference type="OrthoDB" id="9811611at2"/>
<dbReference type="Proteomes" id="UP000222564">
    <property type="component" value="Unassembled WGS sequence"/>
</dbReference>
<gene>
    <name evidence="5" type="ORF">P378_14590</name>
</gene>
<protein>
    <recommendedName>
        <fullName evidence="4">Type I restriction modification DNA specificity domain-containing protein</fullName>
    </recommendedName>
</protein>
<dbReference type="Gene3D" id="3.90.220.20">
    <property type="entry name" value="DNA methylase specificity domains"/>
    <property type="match status" value="2"/>
</dbReference>
<evidence type="ECO:0000313" key="5">
    <source>
        <dbReference type="EMBL" id="PHJ37692.1"/>
    </source>
</evidence>
<comment type="similarity">
    <text evidence="1">Belongs to the type-I restriction system S methylase family.</text>
</comment>
<accession>A0A2C6MDL6</accession>
<dbReference type="RefSeq" id="WP_099083547.1">
    <property type="nucleotide sequence ID" value="NZ_AWQQ01000087.1"/>
</dbReference>
<evidence type="ECO:0000256" key="1">
    <source>
        <dbReference type="ARBA" id="ARBA00010923"/>
    </source>
</evidence>
<keyword evidence="3" id="KW-0238">DNA-binding</keyword>
<dbReference type="PANTHER" id="PTHR30408:SF13">
    <property type="entry name" value="TYPE I RESTRICTION ENZYME HINDI SPECIFICITY SUBUNIT"/>
    <property type="match status" value="1"/>
</dbReference>
<name>A0A2C6MDL6_9FIRM</name>
<dbReference type="SUPFAM" id="SSF116734">
    <property type="entry name" value="DNA methylase specificity domain"/>
    <property type="match status" value="2"/>
</dbReference>
<dbReference type="GO" id="GO:0009307">
    <property type="term" value="P:DNA restriction-modification system"/>
    <property type="evidence" value="ECO:0007669"/>
    <property type="project" value="UniProtKB-KW"/>
</dbReference>
<dbReference type="InterPro" id="IPR044946">
    <property type="entry name" value="Restrct_endonuc_typeI_TRD_sf"/>
</dbReference>
<evidence type="ECO:0000259" key="4">
    <source>
        <dbReference type="Pfam" id="PF01420"/>
    </source>
</evidence>
<dbReference type="GO" id="GO:0003677">
    <property type="term" value="F:DNA binding"/>
    <property type="evidence" value="ECO:0007669"/>
    <property type="project" value="UniProtKB-KW"/>
</dbReference>
<evidence type="ECO:0000256" key="2">
    <source>
        <dbReference type="ARBA" id="ARBA00022747"/>
    </source>
</evidence>
<keyword evidence="2" id="KW-0680">Restriction system</keyword>
<reference evidence="5 6" key="1">
    <citation type="submission" date="2013-09" db="EMBL/GenBank/DDBJ databases">
        <title>Biodegradation of hydrocarbons in the deep terrestrial subsurface : characterization of a microbial consortium composed of two Desulfotomaculum species originating from a deep geological formation.</title>
        <authorList>
            <person name="Aullo T."/>
            <person name="Berlendis S."/>
            <person name="Lascourreges J.-F."/>
            <person name="Dessort D."/>
            <person name="Saint-Laurent S."/>
            <person name="Schraauwers B."/>
            <person name="Mas J."/>
            <person name="Magot M."/>
            <person name="Ranchou-Peyruse A."/>
        </authorList>
    </citation>
    <scope>NUCLEOTIDE SEQUENCE [LARGE SCALE GENOMIC DNA]</scope>
    <source>
        <strain evidence="5 6">Bs107</strain>
    </source>
</reference>
<dbReference type="Pfam" id="PF01420">
    <property type="entry name" value="Methylase_S"/>
    <property type="match status" value="1"/>
</dbReference>
<evidence type="ECO:0000256" key="3">
    <source>
        <dbReference type="ARBA" id="ARBA00023125"/>
    </source>
</evidence>
<feature type="domain" description="Type I restriction modification DNA specificity" evidence="4">
    <location>
        <begin position="4"/>
        <end position="171"/>
    </location>
</feature>
<dbReference type="AlphaFoldDB" id="A0A2C6MDL6"/>
<dbReference type="InterPro" id="IPR000055">
    <property type="entry name" value="Restrct_endonuc_typeI_TRD"/>
</dbReference>
<comment type="caution">
    <text evidence="5">The sequence shown here is derived from an EMBL/GenBank/DDBJ whole genome shotgun (WGS) entry which is preliminary data.</text>
</comment>
<dbReference type="InterPro" id="IPR052021">
    <property type="entry name" value="Type-I_RS_S_subunit"/>
</dbReference>
<proteinExistence type="inferred from homology"/>
<evidence type="ECO:0000313" key="6">
    <source>
        <dbReference type="Proteomes" id="UP000222564"/>
    </source>
</evidence>